<sequence>MDAPLCEDELNDCCSDCCVSGIGGIDCSKLLFVSTVECRLVRGKKSEFSRRKPRIKFCGNFESDSCRLCVALALRVKALVTEDLLLLFFATLFTPGPFSGWNPFGVCGCCCRGNSAKLHLCSFCSAFNVLIFDDVRVAALERLITPPLNSPLFCLRKNFSISQSRNKTTSSRKSFCGRFAHVDVEADFCNLF</sequence>
<name>A0A1B0BD62_9MUSC</name>
<evidence type="ECO:0000313" key="2">
    <source>
        <dbReference type="Proteomes" id="UP000092460"/>
    </source>
</evidence>
<protein>
    <submittedName>
        <fullName evidence="1">Uncharacterized protein</fullName>
    </submittedName>
</protein>
<dbReference type="VEuPathDB" id="VectorBase:GPPI026301"/>
<keyword evidence="2" id="KW-1185">Reference proteome</keyword>
<reference evidence="1" key="2">
    <citation type="submission" date="2020-05" db="UniProtKB">
        <authorList>
            <consortium name="EnsemblMetazoa"/>
        </authorList>
    </citation>
    <scope>IDENTIFICATION</scope>
    <source>
        <strain evidence="1">IAEA</strain>
    </source>
</reference>
<dbReference type="EnsemblMetazoa" id="GPPI026301-RA">
    <property type="protein sequence ID" value="GPPI026301-PA"/>
    <property type="gene ID" value="GPPI026301"/>
</dbReference>
<dbReference type="EMBL" id="JXJN01012348">
    <property type="status" value="NOT_ANNOTATED_CDS"/>
    <property type="molecule type" value="Genomic_DNA"/>
</dbReference>
<organism evidence="1 2">
    <name type="scientific">Glossina palpalis gambiensis</name>
    <dbReference type="NCBI Taxonomy" id="67801"/>
    <lineage>
        <taxon>Eukaryota</taxon>
        <taxon>Metazoa</taxon>
        <taxon>Ecdysozoa</taxon>
        <taxon>Arthropoda</taxon>
        <taxon>Hexapoda</taxon>
        <taxon>Insecta</taxon>
        <taxon>Pterygota</taxon>
        <taxon>Neoptera</taxon>
        <taxon>Endopterygota</taxon>
        <taxon>Diptera</taxon>
        <taxon>Brachycera</taxon>
        <taxon>Muscomorpha</taxon>
        <taxon>Hippoboscoidea</taxon>
        <taxon>Glossinidae</taxon>
        <taxon>Glossina</taxon>
    </lineage>
</organism>
<dbReference type="AlphaFoldDB" id="A0A1B0BD62"/>
<reference evidence="2" key="1">
    <citation type="submission" date="2015-01" db="EMBL/GenBank/DDBJ databases">
        <authorList>
            <person name="Aksoy S."/>
            <person name="Warren W."/>
            <person name="Wilson R.K."/>
        </authorList>
    </citation>
    <scope>NUCLEOTIDE SEQUENCE [LARGE SCALE GENOMIC DNA]</scope>
    <source>
        <strain evidence="2">IAEA</strain>
    </source>
</reference>
<accession>A0A1B0BD62</accession>
<evidence type="ECO:0000313" key="1">
    <source>
        <dbReference type="EnsemblMetazoa" id="GPPI026301-PA"/>
    </source>
</evidence>
<proteinExistence type="predicted"/>
<dbReference type="Proteomes" id="UP000092460">
    <property type="component" value="Unassembled WGS sequence"/>
</dbReference>